<protein>
    <submittedName>
        <fullName evidence="1">Uncharacterized protein</fullName>
    </submittedName>
</protein>
<dbReference type="EMBL" id="BAAAPE010000002">
    <property type="protein sequence ID" value="GAA2067635.1"/>
    <property type="molecule type" value="Genomic_DNA"/>
</dbReference>
<evidence type="ECO:0000313" key="2">
    <source>
        <dbReference type="Proteomes" id="UP001500016"/>
    </source>
</evidence>
<organism evidence="1 2">
    <name type="scientific">Streptomyces albiaxialis</name>
    <dbReference type="NCBI Taxonomy" id="329523"/>
    <lineage>
        <taxon>Bacteria</taxon>
        <taxon>Bacillati</taxon>
        <taxon>Actinomycetota</taxon>
        <taxon>Actinomycetes</taxon>
        <taxon>Kitasatosporales</taxon>
        <taxon>Streptomycetaceae</taxon>
        <taxon>Streptomyces</taxon>
    </lineage>
</organism>
<dbReference type="Proteomes" id="UP001500016">
    <property type="component" value="Unassembled WGS sequence"/>
</dbReference>
<evidence type="ECO:0000313" key="1">
    <source>
        <dbReference type="EMBL" id="GAA2067635.1"/>
    </source>
</evidence>
<proteinExistence type="predicted"/>
<sequence>MEAVPEEGAAGAVEDLPTPCVEVCLGYASHAVNVKRTFLLDKRAARRDGGHILKNERSFFLDFVPSQEARRVPRRKP</sequence>
<name>A0ABP5HAY2_9ACTN</name>
<gene>
    <name evidence="1" type="ORF">GCM10009801_15170</name>
</gene>
<reference evidence="2" key="1">
    <citation type="journal article" date="2019" name="Int. J. Syst. Evol. Microbiol.">
        <title>The Global Catalogue of Microorganisms (GCM) 10K type strain sequencing project: providing services to taxonomists for standard genome sequencing and annotation.</title>
        <authorList>
            <consortium name="The Broad Institute Genomics Platform"/>
            <consortium name="The Broad Institute Genome Sequencing Center for Infectious Disease"/>
            <person name="Wu L."/>
            <person name="Ma J."/>
        </authorList>
    </citation>
    <scope>NUCLEOTIDE SEQUENCE [LARGE SCALE GENOMIC DNA]</scope>
    <source>
        <strain evidence="2">JCM 15478</strain>
    </source>
</reference>
<accession>A0ABP5HAY2</accession>
<comment type="caution">
    <text evidence="1">The sequence shown here is derived from an EMBL/GenBank/DDBJ whole genome shotgun (WGS) entry which is preliminary data.</text>
</comment>
<keyword evidence="2" id="KW-1185">Reference proteome</keyword>